<dbReference type="InterPro" id="IPR036862">
    <property type="entry name" value="Integrase_C_dom_sf_retrovir"/>
</dbReference>
<keyword evidence="5" id="KW-0255">Endonuclease</keyword>
<keyword evidence="3" id="KW-0540">Nuclease</keyword>
<evidence type="ECO:0000313" key="14">
    <source>
        <dbReference type="EMBL" id="KAJ7422240.1"/>
    </source>
</evidence>
<evidence type="ECO:0000256" key="8">
    <source>
        <dbReference type="ARBA" id="ARBA00022918"/>
    </source>
</evidence>
<evidence type="ECO:0000256" key="9">
    <source>
        <dbReference type="ARBA" id="ARBA00023125"/>
    </source>
</evidence>
<keyword evidence="2" id="KW-0548">Nucleotidyltransferase</keyword>
<keyword evidence="6" id="KW-0378">Hydrolase</keyword>
<keyword evidence="1" id="KW-0808">Transferase</keyword>
<dbReference type="PROSITE" id="PS51027">
    <property type="entry name" value="INTEGRASE_DBD"/>
    <property type="match status" value="1"/>
</dbReference>
<dbReference type="PANTHER" id="PTHR41694:SF3">
    <property type="entry name" value="RNA-DIRECTED DNA POLYMERASE-RELATED"/>
    <property type="match status" value="1"/>
</dbReference>
<reference evidence="14" key="1">
    <citation type="submission" date="2019-10" db="EMBL/GenBank/DDBJ databases">
        <authorList>
            <person name="Soares A.E.R."/>
            <person name="Aleixo A."/>
            <person name="Schneider P."/>
            <person name="Miyaki C.Y."/>
            <person name="Schneider M.P."/>
            <person name="Mello C."/>
            <person name="Vasconcelos A.T.R."/>
        </authorList>
    </citation>
    <scope>NUCLEOTIDE SEQUENCE</scope>
    <source>
        <tissue evidence="14">Muscle</tissue>
    </source>
</reference>
<dbReference type="PANTHER" id="PTHR41694">
    <property type="entry name" value="ENDOGENOUS RETROVIRUS GROUP K MEMBER POL PROTEIN"/>
    <property type="match status" value="1"/>
</dbReference>
<gene>
    <name evidence="14" type="ORF">WISP_38709</name>
</gene>
<dbReference type="InterPro" id="IPR001584">
    <property type="entry name" value="Integrase_cat-core"/>
</dbReference>
<dbReference type="Proteomes" id="UP001145742">
    <property type="component" value="Unassembled WGS sequence"/>
</dbReference>
<evidence type="ECO:0000256" key="6">
    <source>
        <dbReference type="ARBA" id="ARBA00022801"/>
    </source>
</evidence>
<evidence type="ECO:0000256" key="7">
    <source>
        <dbReference type="ARBA" id="ARBA00022908"/>
    </source>
</evidence>
<dbReference type="Gene3D" id="2.30.30.10">
    <property type="entry name" value="Integrase, C-terminal domain superfamily, retroviral"/>
    <property type="match status" value="1"/>
</dbReference>
<evidence type="ECO:0000256" key="5">
    <source>
        <dbReference type="ARBA" id="ARBA00022759"/>
    </source>
</evidence>
<protein>
    <submittedName>
        <fullName evidence="14">Endogenous retrovirus group K member 8 Pol protein-like protein</fullName>
    </submittedName>
</protein>
<dbReference type="PROSITE" id="PS50994">
    <property type="entry name" value="INTEGRASE"/>
    <property type="match status" value="1"/>
</dbReference>
<comment type="caution">
    <text evidence="14">The sequence shown here is derived from an EMBL/GenBank/DDBJ whole genome shotgun (WGS) entry which is preliminary data.</text>
</comment>
<evidence type="ECO:0000256" key="2">
    <source>
        <dbReference type="ARBA" id="ARBA00022695"/>
    </source>
</evidence>
<dbReference type="SUPFAM" id="SSF53098">
    <property type="entry name" value="Ribonuclease H-like"/>
    <property type="match status" value="1"/>
</dbReference>
<dbReference type="SUPFAM" id="SSF50122">
    <property type="entry name" value="DNA-binding domain of retroviral integrase"/>
    <property type="match status" value="1"/>
</dbReference>
<dbReference type="InterPro" id="IPR012337">
    <property type="entry name" value="RNaseH-like_sf"/>
</dbReference>
<feature type="DNA-binding region" description="Integrase-type" evidence="10">
    <location>
        <begin position="169"/>
        <end position="216"/>
    </location>
</feature>
<keyword evidence="7" id="KW-0229">DNA integration</keyword>
<proteinExistence type="predicted"/>
<feature type="domain" description="Integrase-type" evidence="13">
    <location>
        <begin position="169"/>
        <end position="216"/>
    </location>
</feature>
<feature type="region of interest" description="Disordered" evidence="11">
    <location>
        <begin position="215"/>
        <end position="237"/>
    </location>
</feature>
<keyword evidence="15" id="KW-1185">Reference proteome</keyword>
<accession>A0ABQ9DM33</accession>
<dbReference type="EMBL" id="WHWB01033068">
    <property type="protein sequence ID" value="KAJ7422240.1"/>
    <property type="molecule type" value="Genomic_DNA"/>
</dbReference>
<evidence type="ECO:0000259" key="13">
    <source>
        <dbReference type="PROSITE" id="PS51027"/>
    </source>
</evidence>
<dbReference type="Pfam" id="PF00552">
    <property type="entry name" value="IN_DBD_C"/>
    <property type="match status" value="1"/>
</dbReference>
<feature type="compositionally biased region" description="Low complexity" evidence="11">
    <location>
        <begin position="215"/>
        <end position="228"/>
    </location>
</feature>
<dbReference type="Gene3D" id="3.30.420.10">
    <property type="entry name" value="Ribonuclease H-like superfamily/Ribonuclease H"/>
    <property type="match status" value="1"/>
</dbReference>
<evidence type="ECO:0000256" key="11">
    <source>
        <dbReference type="SAM" id="MobiDB-lite"/>
    </source>
</evidence>
<keyword evidence="4" id="KW-0479">Metal-binding</keyword>
<feature type="domain" description="Integrase catalytic" evidence="12">
    <location>
        <begin position="1"/>
        <end position="161"/>
    </location>
</feature>
<sequence length="237" mass="26231">METKYVAAQKLLLNMLTKRDVAVVDKYVHVTIDTFSNTLWATAQAGEKGSHVIWHLANSFAVMGVPQLTKTDNAPSYIGGKVKQFLATWGVKHVMGIPHLSTRQAIVERANQTLKAYLQKQKDKEMLDPQTRLSKVLFTLNFLSLSRDAEQTPVQLHYSFHKINPMPQVSVHFKDPATGQWLGPRPLLFTGRGYSCVSMDAGPLWVPCNWIHPASASSSPGKSAIVSSNKDQSVTSS</sequence>
<name>A0ABQ9DM33_9PASS</name>
<dbReference type="InterPro" id="IPR036397">
    <property type="entry name" value="RNaseH_sf"/>
</dbReference>
<evidence type="ECO:0000313" key="15">
    <source>
        <dbReference type="Proteomes" id="UP001145742"/>
    </source>
</evidence>
<evidence type="ECO:0000256" key="4">
    <source>
        <dbReference type="ARBA" id="ARBA00022723"/>
    </source>
</evidence>
<dbReference type="Pfam" id="PF00665">
    <property type="entry name" value="rve"/>
    <property type="match status" value="1"/>
</dbReference>
<keyword evidence="8" id="KW-0695">RNA-directed DNA polymerase</keyword>
<organism evidence="14 15">
    <name type="scientific">Willisornis vidua</name>
    <name type="common">Xingu scale-backed antbird</name>
    <dbReference type="NCBI Taxonomy" id="1566151"/>
    <lineage>
        <taxon>Eukaryota</taxon>
        <taxon>Metazoa</taxon>
        <taxon>Chordata</taxon>
        <taxon>Craniata</taxon>
        <taxon>Vertebrata</taxon>
        <taxon>Euteleostomi</taxon>
        <taxon>Archelosauria</taxon>
        <taxon>Archosauria</taxon>
        <taxon>Dinosauria</taxon>
        <taxon>Saurischia</taxon>
        <taxon>Theropoda</taxon>
        <taxon>Coelurosauria</taxon>
        <taxon>Aves</taxon>
        <taxon>Neognathae</taxon>
        <taxon>Neoaves</taxon>
        <taxon>Telluraves</taxon>
        <taxon>Australaves</taxon>
        <taxon>Passeriformes</taxon>
        <taxon>Thamnophilidae</taxon>
        <taxon>Willisornis</taxon>
    </lineage>
</organism>
<evidence type="ECO:0000259" key="12">
    <source>
        <dbReference type="PROSITE" id="PS50994"/>
    </source>
</evidence>
<evidence type="ECO:0000256" key="1">
    <source>
        <dbReference type="ARBA" id="ARBA00022679"/>
    </source>
</evidence>
<keyword evidence="9" id="KW-0238">DNA-binding</keyword>
<evidence type="ECO:0000256" key="3">
    <source>
        <dbReference type="ARBA" id="ARBA00022722"/>
    </source>
</evidence>
<dbReference type="InterPro" id="IPR001037">
    <property type="entry name" value="Integrase_C_retrovir"/>
</dbReference>
<evidence type="ECO:0000256" key="10">
    <source>
        <dbReference type="PROSITE-ProRule" id="PRU00506"/>
    </source>
</evidence>